<dbReference type="GO" id="GO:0003700">
    <property type="term" value="F:DNA-binding transcription factor activity"/>
    <property type="evidence" value="ECO:0007669"/>
    <property type="project" value="InterPro"/>
</dbReference>
<protein>
    <submittedName>
        <fullName evidence="5">AraC-like DNA-binding protein</fullName>
    </submittedName>
</protein>
<evidence type="ECO:0000256" key="2">
    <source>
        <dbReference type="ARBA" id="ARBA00023125"/>
    </source>
</evidence>
<dbReference type="InterPro" id="IPR018062">
    <property type="entry name" value="HTH_AraC-typ_CS"/>
</dbReference>
<keyword evidence="1" id="KW-0805">Transcription regulation</keyword>
<name>A0A562UYB8_9ACTN</name>
<dbReference type="Pfam" id="PF12833">
    <property type="entry name" value="HTH_18"/>
    <property type="match status" value="1"/>
</dbReference>
<dbReference type="InterPro" id="IPR009057">
    <property type="entry name" value="Homeodomain-like_sf"/>
</dbReference>
<dbReference type="GO" id="GO:0043565">
    <property type="term" value="F:sequence-specific DNA binding"/>
    <property type="evidence" value="ECO:0007669"/>
    <property type="project" value="InterPro"/>
</dbReference>
<dbReference type="SUPFAM" id="SSF46689">
    <property type="entry name" value="Homeodomain-like"/>
    <property type="match status" value="2"/>
</dbReference>
<evidence type="ECO:0000256" key="1">
    <source>
        <dbReference type="ARBA" id="ARBA00023015"/>
    </source>
</evidence>
<dbReference type="PANTHER" id="PTHR46796:SF13">
    <property type="entry name" value="HTH-TYPE TRANSCRIPTIONAL ACTIVATOR RHAS"/>
    <property type="match status" value="1"/>
</dbReference>
<dbReference type="InterPro" id="IPR018060">
    <property type="entry name" value="HTH_AraC"/>
</dbReference>
<dbReference type="Pfam" id="PF12852">
    <property type="entry name" value="Cupin_6"/>
    <property type="match status" value="1"/>
</dbReference>
<evidence type="ECO:0000259" key="4">
    <source>
        <dbReference type="PROSITE" id="PS01124"/>
    </source>
</evidence>
<proteinExistence type="predicted"/>
<dbReference type="AlphaFoldDB" id="A0A562UYB8"/>
<dbReference type="PANTHER" id="PTHR46796">
    <property type="entry name" value="HTH-TYPE TRANSCRIPTIONAL ACTIVATOR RHAS-RELATED"/>
    <property type="match status" value="1"/>
</dbReference>
<dbReference type="SMART" id="SM00342">
    <property type="entry name" value="HTH_ARAC"/>
    <property type="match status" value="1"/>
</dbReference>
<comment type="caution">
    <text evidence="5">The sequence shown here is derived from an EMBL/GenBank/DDBJ whole genome shotgun (WGS) entry which is preliminary data.</text>
</comment>
<dbReference type="Gene3D" id="1.10.10.60">
    <property type="entry name" value="Homeodomain-like"/>
    <property type="match status" value="2"/>
</dbReference>
<keyword evidence="6" id="KW-1185">Reference proteome</keyword>
<evidence type="ECO:0000256" key="3">
    <source>
        <dbReference type="ARBA" id="ARBA00023163"/>
    </source>
</evidence>
<organism evidence="5 6">
    <name type="scientific">Stackebrandtia albiflava</name>
    <dbReference type="NCBI Taxonomy" id="406432"/>
    <lineage>
        <taxon>Bacteria</taxon>
        <taxon>Bacillati</taxon>
        <taxon>Actinomycetota</taxon>
        <taxon>Actinomycetes</taxon>
        <taxon>Glycomycetales</taxon>
        <taxon>Glycomycetaceae</taxon>
        <taxon>Stackebrandtia</taxon>
    </lineage>
</organism>
<evidence type="ECO:0000313" key="6">
    <source>
        <dbReference type="Proteomes" id="UP000321617"/>
    </source>
</evidence>
<keyword evidence="2 5" id="KW-0238">DNA-binding</keyword>
<keyword evidence="3" id="KW-0804">Transcription</keyword>
<dbReference type="PROSITE" id="PS01124">
    <property type="entry name" value="HTH_ARAC_FAMILY_2"/>
    <property type="match status" value="1"/>
</dbReference>
<dbReference type="InterPro" id="IPR032783">
    <property type="entry name" value="AraC_lig"/>
</dbReference>
<accession>A0A562UYB8</accession>
<dbReference type="Proteomes" id="UP000321617">
    <property type="component" value="Unassembled WGS sequence"/>
</dbReference>
<dbReference type="InterPro" id="IPR050204">
    <property type="entry name" value="AraC_XylS_family_regulators"/>
</dbReference>
<dbReference type="PROSITE" id="PS00041">
    <property type="entry name" value="HTH_ARAC_FAMILY_1"/>
    <property type="match status" value="2"/>
</dbReference>
<reference evidence="5 6" key="1">
    <citation type="journal article" date="2013" name="Stand. Genomic Sci.">
        <title>Genomic Encyclopedia of Type Strains, Phase I: The one thousand microbial genomes (KMG-I) project.</title>
        <authorList>
            <person name="Kyrpides N.C."/>
            <person name="Woyke T."/>
            <person name="Eisen J.A."/>
            <person name="Garrity G."/>
            <person name="Lilburn T.G."/>
            <person name="Beck B.J."/>
            <person name="Whitman W.B."/>
            <person name="Hugenholtz P."/>
            <person name="Klenk H.P."/>
        </authorList>
    </citation>
    <scope>NUCLEOTIDE SEQUENCE [LARGE SCALE GENOMIC DNA]</scope>
    <source>
        <strain evidence="5 6">DSM 45044</strain>
    </source>
</reference>
<dbReference type="EMBL" id="VLLL01000007">
    <property type="protein sequence ID" value="TWJ10634.1"/>
    <property type="molecule type" value="Genomic_DNA"/>
</dbReference>
<gene>
    <name evidence="5" type="ORF">LX16_4054</name>
</gene>
<evidence type="ECO:0000313" key="5">
    <source>
        <dbReference type="EMBL" id="TWJ10634.1"/>
    </source>
</evidence>
<sequence>MNVYAVGVDVLTGFLDGPRARDAFLLRASLRPPWCVDIRDRAPLSLVAVVSDEAWLLPETGPPVGLAVGDVALVRGPAPYRCADDPATPVQAIIHPGQRCTSVDGRELLGPVTGEAGEWGFGGVRTWGNTSGPTSLLVGTYPVDGQLGRALLDALPPILKMSATDWDSPLLALLHTEIGREAPGQQAMLDRLLDLVLIAVLRAWFARPDSDAPRWYRAMSDPVVGKALRLIHESPATSWTVASLAAAAGVSRAGFARRFTARVGEPPLTYLTGWRLAVAADLLRGTDATLSAVARQVGYGGPYALSAAFKRRHGVSPGRYRAEVTTGPE</sequence>
<feature type="domain" description="HTH araC/xylS-type" evidence="4">
    <location>
        <begin position="225"/>
        <end position="323"/>
    </location>
</feature>